<evidence type="ECO:0000256" key="2">
    <source>
        <dbReference type="ARBA" id="ARBA00011832"/>
    </source>
</evidence>
<evidence type="ECO:0000256" key="10">
    <source>
        <dbReference type="SAM" id="MobiDB-lite"/>
    </source>
</evidence>
<feature type="coiled-coil region" evidence="9">
    <location>
        <begin position="259"/>
        <end position="286"/>
    </location>
</feature>
<dbReference type="OrthoDB" id="2020926at2759"/>
<feature type="region of interest" description="Disordered" evidence="10">
    <location>
        <begin position="224"/>
        <end position="254"/>
    </location>
</feature>
<dbReference type="AlphaFoldDB" id="A0A8T3DXL9"/>
<evidence type="ECO:0000313" key="12">
    <source>
        <dbReference type="Proteomes" id="UP000829720"/>
    </source>
</evidence>
<gene>
    <name evidence="11" type="ORF">AGOR_G00061370</name>
</gene>
<keyword evidence="5" id="KW-0802">TPR repeat</keyword>
<evidence type="ECO:0000256" key="6">
    <source>
        <dbReference type="ARBA" id="ARBA00023054"/>
    </source>
</evidence>
<dbReference type="PANTHER" id="PTHR14594">
    <property type="entry name" value="CENTROSOMAL PROTEIN OF 70 KDA"/>
    <property type="match status" value="1"/>
</dbReference>
<evidence type="ECO:0000256" key="3">
    <source>
        <dbReference type="ARBA" id="ARBA00018408"/>
    </source>
</evidence>
<protein>
    <recommendedName>
        <fullName evidence="3">Centrosomal protein of 70 kDa</fullName>
    </recommendedName>
</protein>
<keyword evidence="12" id="KW-1185">Reference proteome</keyword>
<comment type="function">
    <text evidence="8">Plays a role in the organization of both preexisting and nascent microtubules in interphase cells. During mitosis, required for the organization and orientation of the mitotic spindle.</text>
</comment>
<evidence type="ECO:0000313" key="11">
    <source>
        <dbReference type="EMBL" id="KAI1899398.1"/>
    </source>
</evidence>
<feature type="compositionally biased region" description="Basic and acidic residues" evidence="10">
    <location>
        <begin position="224"/>
        <end position="236"/>
    </location>
</feature>
<proteinExistence type="predicted"/>
<dbReference type="GO" id="GO:0043015">
    <property type="term" value="F:gamma-tubulin binding"/>
    <property type="evidence" value="ECO:0007669"/>
    <property type="project" value="InterPro"/>
</dbReference>
<dbReference type="InterPro" id="IPR037692">
    <property type="entry name" value="CEP70"/>
</dbReference>
<evidence type="ECO:0000256" key="5">
    <source>
        <dbReference type="ARBA" id="ARBA00022803"/>
    </source>
</evidence>
<keyword evidence="7" id="KW-0206">Cytoskeleton</keyword>
<dbReference type="GO" id="GO:0060271">
    <property type="term" value="P:cilium assembly"/>
    <property type="evidence" value="ECO:0007669"/>
    <property type="project" value="InterPro"/>
</dbReference>
<accession>A0A8T3DXL9</accession>
<dbReference type="Proteomes" id="UP000829720">
    <property type="component" value="Unassembled WGS sequence"/>
</dbReference>
<name>A0A8T3DXL9_9TELE</name>
<reference evidence="11" key="1">
    <citation type="submission" date="2021-01" db="EMBL/GenBank/DDBJ databases">
        <authorList>
            <person name="Zahm M."/>
            <person name="Roques C."/>
            <person name="Cabau C."/>
            <person name="Klopp C."/>
            <person name="Donnadieu C."/>
            <person name="Jouanno E."/>
            <person name="Lampietro C."/>
            <person name="Louis A."/>
            <person name="Herpin A."/>
            <person name="Echchiki A."/>
            <person name="Berthelot C."/>
            <person name="Parey E."/>
            <person name="Roest-Crollius H."/>
            <person name="Braasch I."/>
            <person name="Postlethwait J."/>
            <person name="Bobe J."/>
            <person name="Montfort J."/>
            <person name="Bouchez O."/>
            <person name="Begum T."/>
            <person name="Mejri S."/>
            <person name="Adams A."/>
            <person name="Chen W.-J."/>
            <person name="Guiguen Y."/>
        </authorList>
    </citation>
    <scope>NUCLEOTIDE SEQUENCE</scope>
    <source>
        <tissue evidence="11">Blood</tissue>
    </source>
</reference>
<evidence type="ECO:0000256" key="1">
    <source>
        <dbReference type="ARBA" id="ARBA00004300"/>
    </source>
</evidence>
<organism evidence="11 12">
    <name type="scientific">Albula goreensis</name>
    <dbReference type="NCBI Taxonomy" id="1534307"/>
    <lineage>
        <taxon>Eukaryota</taxon>
        <taxon>Metazoa</taxon>
        <taxon>Chordata</taxon>
        <taxon>Craniata</taxon>
        <taxon>Vertebrata</taxon>
        <taxon>Euteleostomi</taxon>
        <taxon>Actinopterygii</taxon>
        <taxon>Neopterygii</taxon>
        <taxon>Teleostei</taxon>
        <taxon>Albuliformes</taxon>
        <taxon>Albulidae</taxon>
        <taxon>Albula</taxon>
    </lineage>
</organism>
<dbReference type="GO" id="GO:0070507">
    <property type="term" value="P:regulation of microtubule cytoskeleton organization"/>
    <property type="evidence" value="ECO:0007669"/>
    <property type="project" value="InterPro"/>
</dbReference>
<evidence type="ECO:0000256" key="8">
    <source>
        <dbReference type="ARBA" id="ARBA00025273"/>
    </source>
</evidence>
<comment type="caution">
    <text evidence="11">The sequence shown here is derived from an EMBL/GenBank/DDBJ whole genome shotgun (WGS) entry which is preliminary data.</text>
</comment>
<dbReference type="GO" id="GO:0005813">
    <property type="term" value="C:centrosome"/>
    <property type="evidence" value="ECO:0007669"/>
    <property type="project" value="UniProtKB-SubCell"/>
</dbReference>
<evidence type="ECO:0000256" key="7">
    <source>
        <dbReference type="ARBA" id="ARBA00023212"/>
    </source>
</evidence>
<comment type="subcellular location">
    <subcellularLocation>
        <location evidence="1">Cytoplasm</location>
        <location evidence="1">Cytoskeleton</location>
        <location evidence="1">Microtubule organizing center</location>
        <location evidence="1">Centrosome</location>
    </subcellularLocation>
</comment>
<keyword evidence="6 9" id="KW-0175">Coiled coil</keyword>
<evidence type="ECO:0000256" key="4">
    <source>
        <dbReference type="ARBA" id="ARBA00022490"/>
    </source>
</evidence>
<sequence length="633" mass="72674">MTRGGREMEQQEQTEWDAVNRLLQHHGFKPVHFSDPMENKNPTDLVLLEKKSALEIRLMLKTMVTDSERRQALIQELIQSNNQLKEEVQQQHARAAQQAQRASELQGVLDKVKAKVQELEDSYISKAAQQHVQVKQLLQDQREAERHHQALEEKLAEEREVITQLQWKLYFAVKEEERRVARQNQAFQEIHKRSAWPNSPLDQQVLDVIGVYEAEMQELRAELRAHKGDRRGKDQSDPQPTLKNQENNTTDASSKKALLKFYQDQLKETKSQKEELRGEIQRLKQDLESRPTMKELKTYKHQLKHMERIAQQKRPTKSASVVEGSTDMVSTEVVNIDRLQAAVCRTYLKSACKELDVQDVSHLVPALKLRARQADSSLQMIKILSAIKTTLCNPRAPLQLHKQRPNRCSPSENIEGVEFEELLPTVELWAEQLSCLKELHSALTKLVQRLLPWQPAGNSGCPTDGVRVEDLLLMIDTLLEETAKSDSKEYQSPTKNSLKSMVSHFQKLFDVPSLSGVYPRMNEVYTKLAEMTNAMRNLRDVLELDDRAPPSEVVNQVANQMVKTSSSTAPTVSLGLQRLLGTSDIDSIMLRLEEHEEFFPAFRMLVQELLQTLNIHHLDDIVPAMRELKSRAT</sequence>
<evidence type="ECO:0000256" key="9">
    <source>
        <dbReference type="SAM" id="Coils"/>
    </source>
</evidence>
<comment type="subunit">
    <text evidence="2">Directly interacts with tubulin-gamma; this interaction determines centrosomal localization.</text>
</comment>
<dbReference type="PANTHER" id="PTHR14594:SF1">
    <property type="entry name" value="CENTROSOMAL PROTEIN OF 70 KDA"/>
    <property type="match status" value="1"/>
</dbReference>
<feature type="compositionally biased region" description="Polar residues" evidence="10">
    <location>
        <begin position="237"/>
        <end position="252"/>
    </location>
</feature>
<keyword evidence="4" id="KW-0963">Cytoplasm</keyword>
<dbReference type="EMBL" id="JAERUA010000005">
    <property type="protein sequence ID" value="KAI1899398.1"/>
    <property type="molecule type" value="Genomic_DNA"/>
</dbReference>